<sequence length="247" mass="26286">MTRASSESTGSGPPTAGRDGSEPPIRVLVVEDEPLTAEAHVAYVERVDGFAVAGLARDGREALARLRDDPGIDLVLLDMNLPDTHGVSLCRALRSAGSTVDVIAVTAVRDVAVVRAAVSLGIVQYLIKPFTFAAFAERLTGYRTFRTALRDGDGLVTQGDVDAGLATLRPAAPPVLAKGLTPETLDRVTAVLRASDDRWTAEGVAASAGVSRVTARRYLEHLVASGLARREQRYGTPGRPENTYRLR</sequence>
<feature type="compositionally biased region" description="Polar residues" evidence="11">
    <location>
        <begin position="1"/>
        <end position="12"/>
    </location>
</feature>
<feature type="region of interest" description="Disordered" evidence="11">
    <location>
        <begin position="1"/>
        <end position="24"/>
    </location>
</feature>
<evidence type="ECO:0000256" key="3">
    <source>
        <dbReference type="ARBA" id="ARBA00022553"/>
    </source>
</evidence>
<proteinExistence type="predicted"/>
<dbReference type="GO" id="GO:0003677">
    <property type="term" value="F:DNA binding"/>
    <property type="evidence" value="ECO:0007669"/>
    <property type="project" value="UniProtKB-KW"/>
</dbReference>
<dbReference type="Proteomes" id="UP000522688">
    <property type="component" value="Unassembled WGS sequence"/>
</dbReference>
<protein>
    <recommendedName>
        <fullName evidence="9">Transcriptional regulatory protein</fullName>
    </recommendedName>
</protein>
<dbReference type="InterPro" id="IPR011006">
    <property type="entry name" value="CheY-like_superfamily"/>
</dbReference>
<evidence type="ECO:0000259" key="12">
    <source>
        <dbReference type="PROSITE" id="PS50110"/>
    </source>
</evidence>
<evidence type="ECO:0000256" key="2">
    <source>
        <dbReference type="ARBA" id="ARBA00022490"/>
    </source>
</evidence>
<reference evidence="13 15" key="1">
    <citation type="submission" date="2019-07" db="EMBL/GenBank/DDBJ databases">
        <title>Whole genome shotgun sequence of Frigoribacterium faeni NBRC 103066.</title>
        <authorList>
            <person name="Hosoyama A."/>
            <person name="Uohara A."/>
            <person name="Ohji S."/>
            <person name="Ichikawa N."/>
        </authorList>
    </citation>
    <scope>NUCLEOTIDE SEQUENCE [LARGE SCALE GENOMIC DNA]</scope>
    <source>
        <strain evidence="13 15">NBRC 103066</strain>
    </source>
</reference>
<reference evidence="14 16" key="2">
    <citation type="submission" date="2020-07" db="EMBL/GenBank/DDBJ databases">
        <title>Sequencing the genomes of 1000 actinobacteria strains.</title>
        <authorList>
            <person name="Klenk H.-P."/>
        </authorList>
    </citation>
    <scope>NUCLEOTIDE SEQUENCE [LARGE SCALE GENOMIC DNA]</scope>
    <source>
        <strain evidence="14 16">DSM 10309</strain>
    </source>
</reference>
<dbReference type="CDD" id="cd19925">
    <property type="entry name" value="REC_citrate_TCS"/>
    <property type="match status" value="1"/>
</dbReference>
<dbReference type="InterPro" id="IPR001789">
    <property type="entry name" value="Sig_transdc_resp-reg_receiver"/>
</dbReference>
<keyword evidence="2 9" id="KW-0963">Cytoplasm</keyword>
<name>A0A7W3JHV3_9MICO</name>
<dbReference type="EMBL" id="BJUV01000025">
    <property type="protein sequence ID" value="GEK84020.1"/>
    <property type="molecule type" value="Genomic_DNA"/>
</dbReference>
<evidence type="ECO:0000313" key="13">
    <source>
        <dbReference type="EMBL" id="GEK84020.1"/>
    </source>
</evidence>
<dbReference type="AlphaFoldDB" id="A0A7W3JHV3"/>
<dbReference type="InterPro" id="IPR036390">
    <property type="entry name" value="WH_DNA-bd_sf"/>
</dbReference>
<dbReference type="InterPro" id="IPR024187">
    <property type="entry name" value="Sig_transdc_resp-reg_cit/mal"/>
</dbReference>
<dbReference type="InterPro" id="IPR048714">
    <property type="entry name" value="DpiA-like_HTH"/>
</dbReference>
<keyword evidence="4 9" id="KW-0902">Two-component regulatory system</keyword>
<dbReference type="InterPro" id="IPR036388">
    <property type="entry name" value="WH-like_DNA-bd_sf"/>
</dbReference>
<dbReference type="OrthoDB" id="7187989at2"/>
<dbReference type="RefSeq" id="WP_146856311.1">
    <property type="nucleotide sequence ID" value="NZ_BAAAHR010000002.1"/>
</dbReference>
<dbReference type="PANTHER" id="PTHR45526">
    <property type="entry name" value="TRANSCRIPTIONAL REGULATORY PROTEIN DPIA"/>
    <property type="match status" value="1"/>
</dbReference>
<evidence type="ECO:0000256" key="5">
    <source>
        <dbReference type="ARBA" id="ARBA00023015"/>
    </source>
</evidence>
<accession>A0A7W3JHV3</accession>
<dbReference type="Gene3D" id="1.10.10.10">
    <property type="entry name" value="Winged helix-like DNA-binding domain superfamily/Winged helix DNA-binding domain"/>
    <property type="match status" value="1"/>
</dbReference>
<keyword evidence="3 10" id="KW-0597">Phosphoprotein</keyword>
<keyword evidence="8 9" id="KW-0804">Transcription</keyword>
<evidence type="ECO:0000256" key="9">
    <source>
        <dbReference type="PIRNR" id="PIRNR006171"/>
    </source>
</evidence>
<dbReference type="GO" id="GO:0005737">
    <property type="term" value="C:cytoplasm"/>
    <property type="evidence" value="ECO:0007669"/>
    <property type="project" value="UniProtKB-SubCell"/>
</dbReference>
<keyword evidence="5 9" id="KW-0805">Transcription regulation</keyword>
<feature type="modified residue" description="4-aspartylphosphate" evidence="10">
    <location>
        <position position="78"/>
    </location>
</feature>
<dbReference type="Proteomes" id="UP000321154">
    <property type="component" value="Unassembled WGS sequence"/>
</dbReference>
<dbReference type="PROSITE" id="PS50110">
    <property type="entry name" value="RESPONSE_REGULATORY"/>
    <property type="match status" value="1"/>
</dbReference>
<evidence type="ECO:0000256" key="4">
    <source>
        <dbReference type="ARBA" id="ARBA00023012"/>
    </source>
</evidence>
<comment type="caution">
    <text evidence="14">The sequence shown here is derived from an EMBL/GenBank/DDBJ whole genome shotgun (WGS) entry which is preliminary data.</text>
</comment>
<dbReference type="Pfam" id="PF20714">
    <property type="entry name" value="HTH_64"/>
    <property type="match status" value="1"/>
</dbReference>
<keyword evidence="6 9" id="KW-0238">DNA-binding</keyword>
<evidence type="ECO:0000256" key="6">
    <source>
        <dbReference type="ARBA" id="ARBA00023125"/>
    </source>
</evidence>
<dbReference type="PANTHER" id="PTHR45526:SF1">
    <property type="entry name" value="TRANSCRIPTIONAL REGULATORY PROTEIN DCUR-RELATED"/>
    <property type="match status" value="1"/>
</dbReference>
<dbReference type="GO" id="GO:0000156">
    <property type="term" value="F:phosphorelay response regulator activity"/>
    <property type="evidence" value="ECO:0007669"/>
    <property type="project" value="TreeGrafter"/>
</dbReference>
<dbReference type="Pfam" id="PF00072">
    <property type="entry name" value="Response_reg"/>
    <property type="match status" value="1"/>
</dbReference>
<dbReference type="SMART" id="SM00448">
    <property type="entry name" value="REC"/>
    <property type="match status" value="1"/>
</dbReference>
<dbReference type="InterPro" id="IPR051271">
    <property type="entry name" value="2C-system_Tx_regulators"/>
</dbReference>
<evidence type="ECO:0000256" key="10">
    <source>
        <dbReference type="PROSITE-ProRule" id="PRU00169"/>
    </source>
</evidence>
<evidence type="ECO:0000256" key="1">
    <source>
        <dbReference type="ARBA" id="ARBA00004496"/>
    </source>
</evidence>
<evidence type="ECO:0000313" key="15">
    <source>
        <dbReference type="Proteomes" id="UP000321154"/>
    </source>
</evidence>
<organism evidence="14 16">
    <name type="scientific">Frigoribacterium faeni</name>
    <dbReference type="NCBI Taxonomy" id="145483"/>
    <lineage>
        <taxon>Bacteria</taxon>
        <taxon>Bacillati</taxon>
        <taxon>Actinomycetota</taxon>
        <taxon>Actinomycetes</taxon>
        <taxon>Micrococcales</taxon>
        <taxon>Microbacteriaceae</taxon>
        <taxon>Frigoribacterium</taxon>
    </lineage>
</organism>
<dbReference type="PIRSF" id="PIRSF006171">
    <property type="entry name" value="RR_citrat_malat"/>
    <property type="match status" value="1"/>
</dbReference>
<dbReference type="SUPFAM" id="SSF46785">
    <property type="entry name" value="Winged helix' DNA-binding domain"/>
    <property type="match status" value="1"/>
</dbReference>
<evidence type="ECO:0000313" key="14">
    <source>
        <dbReference type="EMBL" id="MBA8813078.1"/>
    </source>
</evidence>
<dbReference type="Gene3D" id="3.40.50.2300">
    <property type="match status" value="1"/>
</dbReference>
<evidence type="ECO:0000256" key="8">
    <source>
        <dbReference type="ARBA" id="ARBA00023163"/>
    </source>
</evidence>
<evidence type="ECO:0000313" key="16">
    <source>
        <dbReference type="Proteomes" id="UP000522688"/>
    </source>
</evidence>
<comment type="subcellular location">
    <subcellularLocation>
        <location evidence="1 9">Cytoplasm</location>
    </subcellularLocation>
</comment>
<feature type="domain" description="Response regulatory" evidence="12">
    <location>
        <begin position="26"/>
        <end position="143"/>
    </location>
</feature>
<keyword evidence="7 9" id="KW-0010">Activator</keyword>
<dbReference type="SUPFAM" id="SSF52172">
    <property type="entry name" value="CheY-like"/>
    <property type="match status" value="1"/>
</dbReference>
<dbReference type="EMBL" id="JACGWW010000002">
    <property type="protein sequence ID" value="MBA8813078.1"/>
    <property type="molecule type" value="Genomic_DNA"/>
</dbReference>
<gene>
    <name evidence="14" type="ORF">FB463_001327</name>
    <name evidence="13" type="ORF">FFA01_23290</name>
</gene>
<evidence type="ECO:0000256" key="11">
    <source>
        <dbReference type="SAM" id="MobiDB-lite"/>
    </source>
</evidence>
<evidence type="ECO:0000256" key="7">
    <source>
        <dbReference type="ARBA" id="ARBA00023159"/>
    </source>
</evidence>
<dbReference type="GO" id="GO:0003700">
    <property type="term" value="F:DNA-binding transcription factor activity"/>
    <property type="evidence" value="ECO:0007669"/>
    <property type="project" value="InterPro"/>
</dbReference>
<keyword evidence="15" id="KW-1185">Reference proteome</keyword>